<name>A0AAV7MEE5_PLEWA</name>
<sequence length="90" mass="9928">MRERVRLCVNHCAAAGPRIHAVASRATLGPDSWLQQQRSKLSQPLPALEKRNRQSRRNKRVAANTRQKKSSSAASGIPDKSGRDQPMGCP</sequence>
<comment type="caution">
    <text evidence="2">The sequence shown here is derived from an EMBL/GenBank/DDBJ whole genome shotgun (WGS) entry which is preliminary data.</text>
</comment>
<proteinExistence type="predicted"/>
<gene>
    <name evidence="2" type="ORF">NDU88_004579</name>
</gene>
<reference evidence="2" key="1">
    <citation type="journal article" date="2022" name="bioRxiv">
        <title>Sequencing and chromosome-scale assembly of the giantPleurodeles waltlgenome.</title>
        <authorList>
            <person name="Brown T."/>
            <person name="Elewa A."/>
            <person name="Iarovenko S."/>
            <person name="Subramanian E."/>
            <person name="Araus A.J."/>
            <person name="Petzold A."/>
            <person name="Susuki M."/>
            <person name="Suzuki K.-i.T."/>
            <person name="Hayashi T."/>
            <person name="Toyoda A."/>
            <person name="Oliveira C."/>
            <person name="Osipova E."/>
            <person name="Leigh N.D."/>
            <person name="Simon A."/>
            <person name="Yun M.H."/>
        </authorList>
    </citation>
    <scope>NUCLEOTIDE SEQUENCE</scope>
    <source>
        <strain evidence="2">20211129_DDA</strain>
        <tissue evidence="2">Liver</tissue>
    </source>
</reference>
<dbReference type="EMBL" id="JANPWB010000014">
    <property type="protein sequence ID" value="KAJ1099478.1"/>
    <property type="molecule type" value="Genomic_DNA"/>
</dbReference>
<dbReference type="Proteomes" id="UP001066276">
    <property type="component" value="Chromosome 10"/>
</dbReference>
<feature type="region of interest" description="Disordered" evidence="1">
    <location>
        <begin position="35"/>
        <end position="90"/>
    </location>
</feature>
<evidence type="ECO:0000256" key="1">
    <source>
        <dbReference type="SAM" id="MobiDB-lite"/>
    </source>
</evidence>
<protein>
    <submittedName>
        <fullName evidence="2">Uncharacterized protein</fullName>
    </submittedName>
</protein>
<evidence type="ECO:0000313" key="3">
    <source>
        <dbReference type="Proteomes" id="UP001066276"/>
    </source>
</evidence>
<keyword evidence="3" id="KW-1185">Reference proteome</keyword>
<dbReference type="AlphaFoldDB" id="A0AAV7MEE5"/>
<evidence type="ECO:0000313" key="2">
    <source>
        <dbReference type="EMBL" id="KAJ1099478.1"/>
    </source>
</evidence>
<organism evidence="2 3">
    <name type="scientific">Pleurodeles waltl</name>
    <name type="common">Iberian ribbed newt</name>
    <dbReference type="NCBI Taxonomy" id="8319"/>
    <lineage>
        <taxon>Eukaryota</taxon>
        <taxon>Metazoa</taxon>
        <taxon>Chordata</taxon>
        <taxon>Craniata</taxon>
        <taxon>Vertebrata</taxon>
        <taxon>Euteleostomi</taxon>
        <taxon>Amphibia</taxon>
        <taxon>Batrachia</taxon>
        <taxon>Caudata</taxon>
        <taxon>Salamandroidea</taxon>
        <taxon>Salamandridae</taxon>
        <taxon>Pleurodelinae</taxon>
        <taxon>Pleurodeles</taxon>
    </lineage>
</organism>
<accession>A0AAV7MEE5</accession>